<reference evidence="11" key="1">
    <citation type="submission" date="2019-08" db="EMBL/GenBank/DDBJ databases">
        <authorList>
            <person name="Kucharzyk K."/>
            <person name="Murdoch R.W."/>
            <person name="Higgins S."/>
            <person name="Loffler F."/>
        </authorList>
    </citation>
    <scope>NUCLEOTIDE SEQUENCE</scope>
</reference>
<dbReference type="EMBL" id="VSSQ01000225">
    <property type="protein sequence ID" value="MPL86634.1"/>
    <property type="molecule type" value="Genomic_DNA"/>
</dbReference>
<protein>
    <submittedName>
        <fullName evidence="11">Uncharacterized protein</fullName>
    </submittedName>
</protein>
<sequence length="619" mass="70684">MRNPYFMKTHHLFFLLLFIISYSGKTQSDSLSSADLKTFQNQLTQFEKSRLADSVHKAILTDQLSLLTSKDVQKKNELIAEIKRLEALDSLRISRLSAQARQLRQSAGHYPVILRTDTLFRIYTRSGATRPEERAKDISARLKTLYKDDFLVLDSIRIIESDYTTDIICRDMVIMSITDLDAMIYNKTRQQMAAEYAGIIRTAIETARKDASLGRLLGRIGLVLLVIAGVWFLITLMIRLHTRTETYIAGKKDVWLKNLAYKDYTFLSAEQELSLIYFILKVFKWFLIALILYLNIPLIFSIFPFTRGWADNLFALIWMPFRGVVNAVWNYIPNFFSIAVIVVIMRYFIRFIRYIFTEIDSEKLKISGFHPDWAMPTFSIVKFLLYAFMFVMIFPYLPGSDSGIFKGVSVFIGVLFSLGSSSAIANIIAGIVITYMRPFKTGDRIRIGEMTGDVIEKTLLVTRLRTTKMEEITIPNASVLSGNTINYSAPAKNEGLIIHSTVTIGYDAPWKDVHQALIDAALRTTGVLQAPLPFVLQTGLEDFYVSYQINAYIKDINRTAAIYSDLHQHIQDVFNDRGIEIMSPHYRALRDGNTTTIPADHLDEGYKPPSFRVSSHPDQ</sequence>
<evidence type="ECO:0000256" key="7">
    <source>
        <dbReference type="SAM" id="MobiDB-lite"/>
    </source>
</evidence>
<feature type="transmembrane region" description="Helical" evidence="8">
    <location>
        <begin position="216"/>
        <end position="238"/>
    </location>
</feature>
<feature type="region of interest" description="Disordered" evidence="7">
    <location>
        <begin position="593"/>
        <end position="619"/>
    </location>
</feature>
<feature type="transmembrane region" description="Helical" evidence="8">
    <location>
        <begin position="409"/>
        <end position="436"/>
    </location>
</feature>
<dbReference type="GO" id="GO:0008381">
    <property type="term" value="F:mechanosensitive monoatomic ion channel activity"/>
    <property type="evidence" value="ECO:0007669"/>
    <property type="project" value="InterPro"/>
</dbReference>
<dbReference type="InterPro" id="IPR049278">
    <property type="entry name" value="MS_channel_C"/>
</dbReference>
<dbReference type="InterPro" id="IPR011066">
    <property type="entry name" value="MscS_channel_C_sf"/>
</dbReference>
<evidence type="ECO:0000256" key="4">
    <source>
        <dbReference type="ARBA" id="ARBA00022692"/>
    </source>
</evidence>
<dbReference type="Pfam" id="PF21082">
    <property type="entry name" value="MS_channel_3rd"/>
    <property type="match status" value="1"/>
</dbReference>
<keyword evidence="3" id="KW-1003">Cell membrane</keyword>
<name>A0A644V5P4_9ZZZZ</name>
<evidence type="ECO:0000256" key="2">
    <source>
        <dbReference type="ARBA" id="ARBA00008017"/>
    </source>
</evidence>
<evidence type="ECO:0000259" key="9">
    <source>
        <dbReference type="Pfam" id="PF00924"/>
    </source>
</evidence>
<evidence type="ECO:0000259" key="10">
    <source>
        <dbReference type="Pfam" id="PF21082"/>
    </source>
</evidence>
<feature type="domain" description="Mechanosensitive ion channel MscS C-terminal" evidence="10">
    <location>
        <begin position="501"/>
        <end position="581"/>
    </location>
</feature>
<proteinExistence type="inferred from homology"/>
<evidence type="ECO:0000256" key="8">
    <source>
        <dbReference type="SAM" id="Phobius"/>
    </source>
</evidence>
<dbReference type="SUPFAM" id="SSF50182">
    <property type="entry name" value="Sm-like ribonucleoproteins"/>
    <property type="match status" value="1"/>
</dbReference>
<dbReference type="PANTHER" id="PTHR30221">
    <property type="entry name" value="SMALL-CONDUCTANCE MECHANOSENSITIVE CHANNEL"/>
    <property type="match status" value="1"/>
</dbReference>
<feature type="transmembrane region" description="Helical" evidence="8">
    <location>
        <begin position="373"/>
        <end position="397"/>
    </location>
</feature>
<evidence type="ECO:0000256" key="3">
    <source>
        <dbReference type="ARBA" id="ARBA00022475"/>
    </source>
</evidence>
<evidence type="ECO:0000256" key="5">
    <source>
        <dbReference type="ARBA" id="ARBA00022989"/>
    </source>
</evidence>
<dbReference type="Pfam" id="PF00924">
    <property type="entry name" value="MS_channel_2nd"/>
    <property type="match status" value="1"/>
</dbReference>
<dbReference type="InterPro" id="IPR023408">
    <property type="entry name" value="MscS_beta-dom_sf"/>
</dbReference>
<keyword evidence="4 8" id="KW-0812">Transmembrane</keyword>
<keyword evidence="5 8" id="KW-1133">Transmembrane helix</keyword>
<evidence type="ECO:0000256" key="6">
    <source>
        <dbReference type="ARBA" id="ARBA00023136"/>
    </source>
</evidence>
<dbReference type="InterPro" id="IPR010920">
    <property type="entry name" value="LSM_dom_sf"/>
</dbReference>
<dbReference type="PANTHER" id="PTHR30221:SF18">
    <property type="entry name" value="SLL0590 PROTEIN"/>
    <property type="match status" value="1"/>
</dbReference>
<dbReference type="Gene3D" id="1.10.287.1260">
    <property type="match status" value="1"/>
</dbReference>
<comment type="subcellular location">
    <subcellularLocation>
        <location evidence="1">Cell membrane</location>
        <topology evidence="1">Multi-pass membrane protein</topology>
    </subcellularLocation>
</comment>
<evidence type="ECO:0000256" key="1">
    <source>
        <dbReference type="ARBA" id="ARBA00004651"/>
    </source>
</evidence>
<dbReference type="AlphaFoldDB" id="A0A644V5P4"/>
<dbReference type="InterPro" id="IPR045275">
    <property type="entry name" value="MscS_archaea/bacteria_type"/>
</dbReference>
<feature type="domain" description="Mechanosensitive ion channel MscS" evidence="9">
    <location>
        <begin position="423"/>
        <end position="488"/>
    </location>
</feature>
<dbReference type="Gene3D" id="3.30.70.100">
    <property type="match status" value="1"/>
</dbReference>
<evidence type="ECO:0000313" key="11">
    <source>
        <dbReference type="EMBL" id="MPL86634.1"/>
    </source>
</evidence>
<dbReference type="SUPFAM" id="SSF82689">
    <property type="entry name" value="Mechanosensitive channel protein MscS (YggB), C-terminal domain"/>
    <property type="match status" value="1"/>
</dbReference>
<dbReference type="Gene3D" id="2.30.30.60">
    <property type="match status" value="1"/>
</dbReference>
<dbReference type="GO" id="GO:0005886">
    <property type="term" value="C:plasma membrane"/>
    <property type="evidence" value="ECO:0007669"/>
    <property type="project" value="UniProtKB-SubCell"/>
</dbReference>
<feature type="transmembrane region" description="Helical" evidence="8">
    <location>
        <begin position="282"/>
        <end position="303"/>
    </location>
</feature>
<dbReference type="InterPro" id="IPR006685">
    <property type="entry name" value="MscS_channel_2nd"/>
</dbReference>
<keyword evidence="6 8" id="KW-0472">Membrane</keyword>
<feature type="transmembrane region" description="Helical" evidence="8">
    <location>
        <begin position="328"/>
        <end position="349"/>
    </location>
</feature>
<accession>A0A644V5P4</accession>
<gene>
    <name evidence="11" type="ORF">SDC9_32617</name>
</gene>
<comment type="similarity">
    <text evidence="2">Belongs to the MscS (TC 1.A.23) family.</text>
</comment>
<organism evidence="11">
    <name type="scientific">bioreactor metagenome</name>
    <dbReference type="NCBI Taxonomy" id="1076179"/>
    <lineage>
        <taxon>unclassified sequences</taxon>
        <taxon>metagenomes</taxon>
        <taxon>ecological metagenomes</taxon>
    </lineage>
</organism>
<comment type="caution">
    <text evidence="11">The sequence shown here is derived from an EMBL/GenBank/DDBJ whole genome shotgun (WGS) entry which is preliminary data.</text>
</comment>